<comment type="caution">
    <text evidence="1">The sequence shown here is derived from an EMBL/GenBank/DDBJ whole genome shotgun (WGS) entry which is preliminary data.</text>
</comment>
<sequence length="129" mass="15063">MAEKIDRRVNNGTAPLIFKFGSQNYHNIGSLLLSDTVNEWDRKIMTILRNMLDKYNSLAKSFHYARDRYQQKNYTDIKFKLISKRTIDGRTYNLPSAYEVAALIVADVEQLSKDRDIIIESQTRKLQSD</sequence>
<proteinExistence type="predicted"/>
<dbReference type="PANTHER" id="PTHR45786:SF66">
    <property type="entry name" value="HOOK MOTIF PROTEIN, PUTATIVE-RELATED"/>
    <property type="match status" value="1"/>
</dbReference>
<organism evidence="1 2">
    <name type="scientific">Arachis hypogaea</name>
    <name type="common">Peanut</name>
    <dbReference type="NCBI Taxonomy" id="3818"/>
    <lineage>
        <taxon>Eukaryota</taxon>
        <taxon>Viridiplantae</taxon>
        <taxon>Streptophyta</taxon>
        <taxon>Embryophyta</taxon>
        <taxon>Tracheophyta</taxon>
        <taxon>Spermatophyta</taxon>
        <taxon>Magnoliopsida</taxon>
        <taxon>eudicotyledons</taxon>
        <taxon>Gunneridae</taxon>
        <taxon>Pentapetalae</taxon>
        <taxon>rosids</taxon>
        <taxon>fabids</taxon>
        <taxon>Fabales</taxon>
        <taxon>Fabaceae</taxon>
        <taxon>Papilionoideae</taxon>
        <taxon>50 kb inversion clade</taxon>
        <taxon>dalbergioids sensu lato</taxon>
        <taxon>Dalbergieae</taxon>
        <taxon>Pterocarpus clade</taxon>
        <taxon>Arachis</taxon>
    </lineage>
</organism>
<keyword evidence="2" id="KW-1185">Reference proteome</keyword>
<gene>
    <name evidence="1" type="ORF">Ahy_A09g043152</name>
</gene>
<dbReference type="AlphaFoldDB" id="A0A445BHM3"/>
<dbReference type="PANTHER" id="PTHR45786">
    <property type="entry name" value="DNA BINDING PROTEIN-LIKE"/>
    <property type="match status" value="1"/>
</dbReference>
<dbReference type="Proteomes" id="UP000289738">
    <property type="component" value="Chromosome A09"/>
</dbReference>
<reference evidence="1 2" key="1">
    <citation type="submission" date="2019-01" db="EMBL/GenBank/DDBJ databases">
        <title>Sequencing of cultivated peanut Arachis hypogaea provides insights into genome evolution and oil improvement.</title>
        <authorList>
            <person name="Chen X."/>
        </authorList>
    </citation>
    <scope>NUCLEOTIDE SEQUENCE [LARGE SCALE GENOMIC DNA]</scope>
    <source>
        <strain evidence="2">cv. Fuhuasheng</strain>
        <tissue evidence="1">Leaves</tissue>
    </source>
</reference>
<accession>A0A445BHM3</accession>
<dbReference type="EMBL" id="SDMP01000009">
    <property type="protein sequence ID" value="RYR38182.1"/>
    <property type="molecule type" value="Genomic_DNA"/>
</dbReference>
<dbReference type="STRING" id="3818.A0A445BHM3"/>
<name>A0A445BHM3_ARAHY</name>
<protein>
    <submittedName>
        <fullName evidence="1">Uncharacterized protein</fullName>
    </submittedName>
</protein>
<evidence type="ECO:0000313" key="1">
    <source>
        <dbReference type="EMBL" id="RYR38182.1"/>
    </source>
</evidence>
<evidence type="ECO:0000313" key="2">
    <source>
        <dbReference type="Proteomes" id="UP000289738"/>
    </source>
</evidence>